<dbReference type="Proteomes" id="UP000198393">
    <property type="component" value="Unassembled WGS sequence"/>
</dbReference>
<accession>A0A239HHD4</accession>
<dbReference type="RefSeq" id="WP_089356038.1">
    <property type="nucleotide sequence ID" value="NZ_FZPD01000002.1"/>
</dbReference>
<evidence type="ECO:0000256" key="1">
    <source>
        <dbReference type="SAM" id="MobiDB-lite"/>
    </source>
</evidence>
<feature type="region of interest" description="Disordered" evidence="1">
    <location>
        <begin position="472"/>
        <end position="495"/>
    </location>
</feature>
<dbReference type="OrthoDB" id="928137at2"/>
<protein>
    <submittedName>
        <fullName evidence="3">Por secretion system C-terminal sorting domain-containing protein</fullName>
    </submittedName>
</protein>
<evidence type="ECO:0000259" key="2">
    <source>
        <dbReference type="PROSITE" id="PS51841"/>
    </source>
</evidence>
<dbReference type="InterPro" id="IPR001322">
    <property type="entry name" value="Lamin_tail_dom"/>
</dbReference>
<evidence type="ECO:0000313" key="3">
    <source>
        <dbReference type="EMBL" id="SNS80233.1"/>
    </source>
</evidence>
<feature type="domain" description="LTD" evidence="2">
    <location>
        <begin position="300"/>
        <end position="437"/>
    </location>
</feature>
<dbReference type="InterPro" id="IPR036415">
    <property type="entry name" value="Lamin_tail_dom_sf"/>
</dbReference>
<feature type="compositionally biased region" description="Polar residues" evidence="1">
    <location>
        <begin position="474"/>
        <end position="494"/>
    </location>
</feature>
<proteinExistence type="predicted"/>
<dbReference type="PROSITE" id="PS51841">
    <property type="entry name" value="LTD"/>
    <property type="match status" value="1"/>
</dbReference>
<dbReference type="Pfam" id="PF00932">
    <property type="entry name" value="LTD"/>
    <property type="match status" value="1"/>
</dbReference>
<dbReference type="SUPFAM" id="SSF74853">
    <property type="entry name" value="Lamin A/C globular tail domain"/>
    <property type="match status" value="1"/>
</dbReference>
<dbReference type="EMBL" id="FZPD01000002">
    <property type="protein sequence ID" value="SNS80233.1"/>
    <property type="molecule type" value="Genomic_DNA"/>
</dbReference>
<keyword evidence="4" id="KW-1185">Reference proteome</keyword>
<sequence length="678" mass="72460">MSRLIASILLTIGLNCSAQDLIITGVIDGPLAGGTPKVVELYATADIADLSLYGIGSANNGGGTDGVEFELTGSASNGDFIYVATESPEFNNWFGFNPDFTSSAVNINGDDAIELFYDATGLFAGLESVIDVFGDVNVDGTGQSWEYTDGWAYRNDVTGPDGSIFSIGNWDFSGVSALSGESANSTSSTPFPTGSYSPVAGDNTAPVWSPSYPYLDNLTSTSFDIFGQIDEPGTIYYLVIPNDAIAPSSLDITTLSYAGTTLFSGSIPATTAFSTVSSPLAGLIEGFNYDVYVVAQDDESTPNVQFTPIKLDFPPELIAITEFMNNSLGTNNLDPTIGDETTNEWIELFNYGLNSVDLTGWTISDEDSDSDVIGAVSIDPGDYVILTRSKTYFETQWLGGVPDAHVVQLGITLADGADEIILSNNEGDAIWSLAYPGGLSPGSGTFLGYSENSSSTIYGSKASPGIVIGGDDASGSSGYENSGDPNAYNSTAGDSGSPLDGQYAAPLPVELLSFTGEQIDTNALLEWETVTETNNSGFEIHKSLDGLIFVKIGYVVGAGNSNEKIHYQFEDEQFYQSAYYQLVQFDYDGKYESSEVIYVTGEAASIFIFPNPIDDQAHLTVPTDAFEFIIQDLKGSIIYSGKITTNVAEQQLISLRKGQYFIDVKTVNYHQKLRVIRK</sequence>
<organism evidence="3 4">
    <name type="scientific">Ekhidna lutea</name>
    <dbReference type="NCBI Taxonomy" id="447679"/>
    <lineage>
        <taxon>Bacteria</taxon>
        <taxon>Pseudomonadati</taxon>
        <taxon>Bacteroidota</taxon>
        <taxon>Cytophagia</taxon>
        <taxon>Cytophagales</taxon>
        <taxon>Reichenbachiellaceae</taxon>
        <taxon>Ekhidna</taxon>
    </lineage>
</organism>
<evidence type="ECO:0000313" key="4">
    <source>
        <dbReference type="Proteomes" id="UP000198393"/>
    </source>
</evidence>
<name>A0A239HHD4_EKHLU</name>
<gene>
    <name evidence="3" type="ORF">SAMN05421640_1292</name>
</gene>
<dbReference type="AlphaFoldDB" id="A0A239HHD4"/>
<reference evidence="3 4" key="1">
    <citation type="submission" date="2017-06" db="EMBL/GenBank/DDBJ databases">
        <authorList>
            <person name="Kim H.J."/>
            <person name="Triplett B.A."/>
        </authorList>
    </citation>
    <scope>NUCLEOTIDE SEQUENCE [LARGE SCALE GENOMIC DNA]</scope>
    <source>
        <strain evidence="3 4">DSM 19307</strain>
    </source>
</reference>